<evidence type="ECO:0000259" key="9">
    <source>
        <dbReference type="Pfam" id="PF02558"/>
    </source>
</evidence>
<dbReference type="GO" id="GO:0005737">
    <property type="term" value="C:cytoplasm"/>
    <property type="evidence" value="ECO:0007669"/>
    <property type="project" value="TreeGrafter"/>
</dbReference>
<dbReference type="InterPro" id="IPR013328">
    <property type="entry name" value="6PGD_dom2"/>
</dbReference>
<dbReference type="NCBIfam" id="TIGR00745">
    <property type="entry name" value="apbA_panE"/>
    <property type="match status" value="1"/>
</dbReference>
<sequence>MKFLVFGAGALGTAFGGMLATAGYDVTLIGREKHMKPIRERGLRISGIWGSHVIENMRTMSELNANYEPDADVVLLTTKSSDTENAMHELQPLIADDSVVISLQNGIGNEEIIARYVGKERTMGGTVITGFEMPKQGEVEVTVSAATTKIGELNNEITPRSRKIVAIFNDAGIPSDAVDNIQMHIWAKALYSAALNPLSAIFRVEYGKLTDPHSFAIIEALIHEAFEVAEAEKIELFWNSAEEYLDYLRREQIPPTEKHHSSMLNDIKRGKKTEIDFLNGVFVDLGKRHNIPTPVNETIVREIKFLESTKNHEISQD</sequence>
<organism evidence="11">
    <name type="scientific">Candidatus Methanophagaceae archaeon ANME-1 ERB6</name>
    <dbReference type="NCBI Taxonomy" id="2759912"/>
    <lineage>
        <taxon>Archaea</taxon>
        <taxon>Methanobacteriati</taxon>
        <taxon>Methanobacteriota</taxon>
        <taxon>Stenosarchaea group</taxon>
        <taxon>Methanomicrobia</taxon>
        <taxon>Candidatus Methanophagales</taxon>
        <taxon>Candidatus Methanophagaceae</taxon>
    </lineage>
</organism>
<comment type="catalytic activity">
    <reaction evidence="7">
        <text>(R)-pantoate + NAD(+) = 2-dehydropantoate + NADH + H(+)</text>
        <dbReference type="Rhea" id="RHEA:61292"/>
        <dbReference type="ChEBI" id="CHEBI:11561"/>
        <dbReference type="ChEBI" id="CHEBI:15378"/>
        <dbReference type="ChEBI" id="CHEBI:15980"/>
        <dbReference type="ChEBI" id="CHEBI:57540"/>
        <dbReference type="ChEBI" id="CHEBI:57945"/>
    </reaction>
    <physiologicalReaction direction="right-to-left" evidence="7">
        <dbReference type="Rhea" id="RHEA:61294"/>
    </physiologicalReaction>
</comment>
<comment type="function">
    <text evidence="8">Catalyzes the NADPH-dependent reduction of ketopantoate into pantoic acid.</text>
</comment>
<dbReference type="Gene3D" id="1.10.1040.10">
    <property type="entry name" value="N-(1-d-carboxylethyl)-l-norvaline Dehydrogenase, domain 2"/>
    <property type="match status" value="1"/>
</dbReference>
<evidence type="ECO:0000313" key="11">
    <source>
        <dbReference type="EMBL" id="QNO51443.1"/>
    </source>
</evidence>
<dbReference type="PANTHER" id="PTHR21708">
    <property type="entry name" value="PROBABLE 2-DEHYDROPANTOATE 2-REDUCTASE"/>
    <property type="match status" value="1"/>
</dbReference>
<comment type="similarity">
    <text evidence="2 8">Belongs to the ketopantoate reductase family.</text>
</comment>
<reference evidence="11" key="1">
    <citation type="submission" date="2020-06" db="EMBL/GenBank/DDBJ databases">
        <title>Unique genomic features of the anaerobic methanotrophic archaea.</title>
        <authorList>
            <person name="Chadwick G.L."/>
            <person name="Skennerton C.T."/>
            <person name="Laso-Perez R."/>
            <person name="Leu A.O."/>
            <person name="Speth D.R."/>
            <person name="Yu H."/>
            <person name="Morgan-Lang C."/>
            <person name="Hatzenpichler R."/>
            <person name="Goudeau D."/>
            <person name="Malmstrom R."/>
            <person name="Brazelton W.J."/>
            <person name="Woyke T."/>
            <person name="Hallam S.J."/>
            <person name="Tyson G.W."/>
            <person name="Wegener G."/>
            <person name="Boetius A."/>
            <person name="Orphan V."/>
        </authorList>
    </citation>
    <scope>NUCLEOTIDE SEQUENCE</scope>
</reference>
<name>A0A7G9YTV9_9EURY</name>
<gene>
    <name evidence="11" type="ORF">OGFGKJAA_00008</name>
</gene>
<protein>
    <recommendedName>
        <fullName evidence="8">2-dehydropantoate 2-reductase</fullName>
        <ecNumber evidence="8">1.1.1.169</ecNumber>
    </recommendedName>
    <alternativeName>
        <fullName evidence="8">Ketopantoate reductase</fullName>
    </alternativeName>
</protein>
<evidence type="ECO:0000256" key="8">
    <source>
        <dbReference type="RuleBase" id="RU362068"/>
    </source>
</evidence>
<dbReference type="SUPFAM" id="SSF51735">
    <property type="entry name" value="NAD(P)-binding Rossmann-fold domains"/>
    <property type="match status" value="1"/>
</dbReference>
<evidence type="ECO:0000256" key="5">
    <source>
        <dbReference type="ARBA" id="ARBA00023002"/>
    </source>
</evidence>
<dbReference type="EMBL" id="MT631470">
    <property type="protein sequence ID" value="QNO51443.1"/>
    <property type="molecule type" value="Genomic_DNA"/>
</dbReference>
<evidence type="ECO:0000256" key="4">
    <source>
        <dbReference type="ARBA" id="ARBA00022993"/>
    </source>
</evidence>
<dbReference type="Pfam" id="PF08546">
    <property type="entry name" value="ApbA_C"/>
    <property type="match status" value="1"/>
</dbReference>
<evidence type="ECO:0000259" key="10">
    <source>
        <dbReference type="Pfam" id="PF08546"/>
    </source>
</evidence>
<keyword evidence="3 8" id="KW-0521">NADP</keyword>
<evidence type="ECO:0000256" key="7">
    <source>
        <dbReference type="ARBA" id="ARBA00048196"/>
    </source>
</evidence>
<keyword evidence="4 8" id="KW-0173">Coenzyme A biosynthesis</keyword>
<evidence type="ECO:0000256" key="3">
    <source>
        <dbReference type="ARBA" id="ARBA00022857"/>
    </source>
</evidence>
<dbReference type="InterPro" id="IPR013332">
    <property type="entry name" value="KPR_N"/>
</dbReference>
<dbReference type="FunFam" id="3.40.50.720:FF:000307">
    <property type="entry name" value="2-dehydropantoate 2-reductase"/>
    <property type="match status" value="1"/>
</dbReference>
<dbReference type="PANTHER" id="PTHR21708:SF26">
    <property type="entry name" value="2-DEHYDROPANTOATE 2-REDUCTASE"/>
    <property type="match status" value="1"/>
</dbReference>
<proteinExistence type="inferred from homology"/>
<comment type="catalytic activity">
    <reaction evidence="6">
        <text>(R)-pantoate + NADP(+) = 2-dehydropantoate + NADPH + H(+)</text>
        <dbReference type="Rhea" id="RHEA:16233"/>
        <dbReference type="ChEBI" id="CHEBI:11561"/>
        <dbReference type="ChEBI" id="CHEBI:15378"/>
        <dbReference type="ChEBI" id="CHEBI:15980"/>
        <dbReference type="ChEBI" id="CHEBI:57783"/>
        <dbReference type="ChEBI" id="CHEBI:58349"/>
        <dbReference type="EC" id="1.1.1.169"/>
    </reaction>
    <physiologicalReaction direction="right-to-left" evidence="6">
        <dbReference type="Rhea" id="RHEA:16235"/>
    </physiologicalReaction>
</comment>
<dbReference type="InterPro" id="IPR008927">
    <property type="entry name" value="6-PGluconate_DH-like_C_sf"/>
</dbReference>
<dbReference type="InterPro" id="IPR013752">
    <property type="entry name" value="KPA_reductase"/>
</dbReference>
<keyword evidence="5 8" id="KW-0560">Oxidoreductase</keyword>
<dbReference type="InterPro" id="IPR051402">
    <property type="entry name" value="KPR-Related"/>
</dbReference>
<evidence type="ECO:0000256" key="6">
    <source>
        <dbReference type="ARBA" id="ARBA00047506"/>
    </source>
</evidence>
<dbReference type="InterPro" id="IPR003710">
    <property type="entry name" value="ApbA"/>
</dbReference>
<dbReference type="GO" id="GO:0015940">
    <property type="term" value="P:pantothenate biosynthetic process"/>
    <property type="evidence" value="ECO:0007669"/>
    <property type="project" value="InterPro"/>
</dbReference>
<evidence type="ECO:0000256" key="2">
    <source>
        <dbReference type="ARBA" id="ARBA00007870"/>
    </source>
</evidence>
<dbReference type="UniPathway" id="UPA00241"/>
<dbReference type="EC" id="1.1.1.169" evidence="8"/>
<feature type="domain" description="Ketopantoate reductase C-terminal" evidence="10">
    <location>
        <begin position="180"/>
        <end position="306"/>
    </location>
</feature>
<dbReference type="GO" id="GO:0008677">
    <property type="term" value="F:2-dehydropantoate 2-reductase activity"/>
    <property type="evidence" value="ECO:0007669"/>
    <property type="project" value="UniProtKB-EC"/>
</dbReference>
<dbReference type="Gene3D" id="3.40.50.720">
    <property type="entry name" value="NAD(P)-binding Rossmann-like Domain"/>
    <property type="match status" value="1"/>
</dbReference>
<dbReference type="SUPFAM" id="SSF48179">
    <property type="entry name" value="6-phosphogluconate dehydrogenase C-terminal domain-like"/>
    <property type="match status" value="1"/>
</dbReference>
<dbReference type="InterPro" id="IPR036291">
    <property type="entry name" value="NAD(P)-bd_dom_sf"/>
</dbReference>
<dbReference type="Pfam" id="PF02558">
    <property type="entry name" value="ApbA"/>
    <property type="match status" value="1"/>
</dbReference>
<accession>A0A7G9YTV9</accession>
<evidence type="ECO:0000256" key="1">
    <source>
        <dbReference type="ARBA" id="ARBA00004724"/>
    </source>
</evidence>
<comment type="pathway">
    <text evidence="1 8">Cofactor biosynthesis; coenzyme A biosynthesis.</text>
</comment>
<feature type="domain" description="Ketopantoate reductase N-terminal" evidence="9">
    <location>
        <begin position="4"/>
        <end position="154"/>
    </location>
</feature>
<dbReference type="AlphaFoldDB" id="A0A7G9YTV9"/>
<dbReference type="GO" id="GO:0015937">
    <property type="term" value="P:coenzyme A biosynthetic process"/>
    <property type="evidence" value="ECO:0007669"/>
    <property type="project" value="UniProtKB-UniPathway"/>
</dbReference>